<feature type="signal peptide" evidence="1">
    <location>
        <begin position="1"/>
        <end position="17"/>
    </location>
</feature>
<feature type="chain" id="PRO_5031240020" description="DUF5018 domain-containing protein" evidence="1">
    <location>
        <begin position="18"/>
        <end position="317"/>
    </location>
</feature>
<dbReference type="PROSITE" id="PS51257">
    <property type="entry name" value="PROKAR_LIPOPROTEIN"/>
    <property type="match status" value="1"/>
</dbReference>
<reference evidence="2 3" key="1">
    <citation type="submission" date="2020-08" db="EMBL/GenBank/DDBJ databases">
        <title>Genomic Encyclopedia of Type Strains, Phase IV (KMG-V): Genome sequencing to study the core and pangenomes of soil and plant-associated prokaryotes.</title>
        <authorList>
            <person name="Whitman W."/>
        </authorList>
    </citation>
    <scope>NUCLEOTIDE SEQUENCE [LARGE SCALE GENOMIC DNA]</scope>
    <source>
        <strain evidence="2 3">S3M1</strain>
    </source>
</reference>
<evidence type="ECO:0008006" key="4">
    <source>
        <dbReference type="Google" id="ProtNLM"/>
    </source>
</evidence>
<gene>
    <name evidence="2" type="ORF">HDE68_001671</name>
</gene>
<keyword evidence="1" id="KW-0732">Signal</keyword>
<proteinExistence type="predicted"/>
<name>A0A7W9DYA3_9SPHI</name>
<dbReference type="RefSeq" id="WP_183880818.1">
    <property type="nucleotide sequence ID" value="NZ_JACHCE010000002.1"/>
</dbReference>
<comment type="caution">
    <text evidence="2">The sequence shown here is derived from an EMBL/GenBank/DDBJ whole genome shotgun (WGS) entry which is preliminary data.</text>
</comment>
<sequence>MKRIPILYLLLSLTGFAACKKTIAPPALSNSKILEYNVPVSDGNIAGVIDETDHTITVYIPFYYELNAIDPKVKLADGATLKETVEPVDVLSDKTTYTVTGADKTSTTYKLVIKIQQVNPLVLQESSTATQTAQYGLNTSMSIIGNFYTTDPNKLKVSLISKTTSKETDMDKGSDFSINPIEDIYSLSGLIIPPAIDTGLYYIKVKKSGISTQSKYPVRLKYLQPYIVVITAGTFKQGDTFTIKAGNSVFVNFTSFSVNIKGQEVEFPIVSYSRTEAVIKVPETLATGNYGTVAFTARFTGFNDFKQSMPLTINPTK</sequence>
<evidence type="ECO:0000256" key="1">
    <source>
        <dbReference type="SAM" id="SignalP"/>
    </source>
</evidence>
<evidence type="ECO:0000313" key="3">
    <source>
        <dbReference type="Proteomes" id="UP000537204"/>
    </source>
</evidence>
<evidence type="ECO:0000313" key="2">
    <source>
        <dbReference type="EMBL" id="MBB5635783.1"/>
    </source>
</evidence>
<dbReference type="AlphaFoldDB" id="A0A7W9DYA3"/>
<organism evidence="2 3">
    <name type="scientific">Pedobacter cryoconitis</name>
    <dbReference type="NCBI Taxonomy" id="188932"/>
    <lineage>
        <taxon>Bacteria</taxon>
        <taxon>Pseudomonadati</taxon>
        <taxon>Bacteroidota</taxon>
        <taxon>Sphingobacteriia</taxon>
        <taxon>Sphingobacteriales</taxon>
        <taxon>Sphingobacteriaceae</taxon>
        <taxon>Pedobacter</taxon>
    </lineage>
</organism>
<dbReference type="Gene3D" id="2.60.40.2340">
    <property type="match status" value="1"/>
</dbReference>
<protein>
    <recommendedName>
        <fullName evidence="4">DUF5018 domain-containing protein</fullName>
    </recommendedName>
</protein>
<accession>A0A7W9DYA3</accession>
<dbReference type="EMBL" id="JACHCE010000002">
    <property type="protein sequence ID" value="MBB5635783.1"/>
    <property type="molecule type" value="Genomic_DNA"/>
</dbReference>
<dbReference type="Proteomes" id="UP000537204">
    <property type="component" value="Unassembled WGS sequence"/>
</dbReference>